<evidence type="ECO:0000313" key="3">
    <source>
        <dbReference type="Proteomes" id="UP000567922"/>
    </source>
</evidence>
<sequence length="280" mass="31395">MNTRMRIVHTTGYAYEAPVTRSYNEARLSPRNEPRQNVILNRVETTPATRSYRYTDYWGTQVTAFDLHAPHTELEVVGSSVVETDSSTRPEEKITWKELATDRVTDWFNEALSNTRYVPYDKELIGVAKELKKGKAPDDAVAEIAGWVHDSMSYVPGTTGVHTSAVEAWEERKGVCQDYAHLTLLMLRGVGVPCRYVSGYLHPRRDAAVGETVQGESHAWIEAWTGGWWGFDPTNAIEVTERHVAVGVGRDYRDVPPLRGIYIGGESNALDVVVEITRLA</sequence>
<comment type="caution">
    <text evidence="2">The sequence shown here is derived from an EMBL/GenBank/DDBJ whole genome shotgun (WGS) entry which is preliminary data.</text>
</comment>
<gene>
    <name evidence="2" type="ORF">FHU29_003508</name>
</gene>
<evidence type="ECO:0000259" key="1">
    <source>
        <dbReference type="SMART" id="SM00460"/>
    </source>
</evidence>
<dbReference type="Gene3D" id="3.10.620.30">
    <property type="match status" value="1"/>
</dbReference>
<keyword evidence="2" id="KW-0378">Hydrolase</keyword>
<dbReference type="InterPro" id="IPR038765">
    <property type="entry name" value="Papain-like_cys_pep_sf"/>
</dbReference>
<dbReference type="Pfam" id="PF08379">
    <property type="entry name" value="Bact_transglu_N"/>
    <property type="match status" value="1"/>
</dbReference>
<dbReference type="PANTHER" id="PTHR33490">
    <property type="entry name" value="BLR5614 PROTEIN-RELATED"/>
    <property type="match status" value="1"/>
</dbReference>
<accession>A0A839RRU6</accession>
<name>A0A839RRU6_9ACTN</name>
<protein>
    <submittedName>
        <fullName evidence="2">Transglutaminase-like putative cysteine protease</fullName>
    </submittedName>
</protein>
<dbReference type="SUPFAM" id="SSF54001">
    <property type="entry name" value="Cysteine proteinases"/>
    <property type="match status" value="1"/>
</dbReference>
<dbReference type="GO" id="GO:0006508">
    <property type="term" value="P:proteolysis"/>
    <property type="evidence" value="ECO:0007669"/>
    <property type="project" value="UniProtKB-KW"/>
</dbReference>
<evidence type="ECO:0000313" key="2">
    <source>
        <dbReference type="EMBL" id="MBB3039039.1"/>
    </source>
</evidence>
<dbReference type="PANTHER" id="PTHR33490:SF6">
    <property type="entry name" value="SLL1049 PROTEIN"/>
    <property type="match status" value="1"/>
</dbReference>
<dbReference type="RefSeq" id="WP_232322888.1">
    <property type="nucleotide sequence ID" value="NZ_BDDI01000004.1"/>
</dbReference>
<keyword evidence="3" id="KW-1185">Reference proteome</keyword>
<dbReference type="GO" id="GO:0008233">
    <property type="term" value="F:peptidase activity"/>
    <property type="evidence" value="ECO:0007669"/>
    <property type="project" value="UniProtKB-KW"/>
</dbReference>
<feature type="domain" description="Transglutaminase-like" evidence="1">
    <location>
        <begin position="168"/>
        <end position="235"/>
    </location>
</feature>
<dbReference type="Pfam" id="PF01841">
    <property type="entry name" value="Transglut_core"/>
    <property type="match status" value="1"/>
</dbReference>
<dbReference type="EMBL" id="JACHWS010000003">
    <property type="protein sequence ID" value="MBB3039039.1"/>
    <property type="molecule type" value="Genomic_DNA"/>
</dbReference>
<proteinExistence type="predicted"/>
<reference evidence="2 3" key="1">
    <citation type="submission" date="2020-08" db="EMBL/GenBank/DDBJ databases">
        <title>Sequencing the genomes of 1000 actinobacteria strains.</title>
        <authorList>
            <person name="Klenk H.-P."/>
        </authorList>
    </citation>
    <scope>NUCLEOTIDE SEQUENCE [LARGE SCALE GENOMIC DNA]</scope>
    <source>
        <strain evidence="2 3">DSM 45258</strain>
    </source>
</reference>
<dbReference type="InterPro" id="IPR013589">
    <property type="entry name" value="Bac_transglu_N"/>
</dbReference>
<dbReference type="SMART" id="SM00460">
    <property type="entry name" value="TGc"/>
    <property type="match status" value="1"/>
</dbReference>
<dbReference type="InterPro" id="IPR002931">
    <property type="entry name" value="Transglutaminase-like"/>
</dbReference>
<keyword evidence="2" id="KW-0645">Protease</keyword>
<dbReference type="AlphaFoldDB" id="A0A839RRU6"/>
<organism evidence="2 3">
    <name type="scientific">Hoyosella altamirensis</name>
    <dbReference type="NCBI Taxonomy" id="616997"/>
    <lineage>
        <taxon>Bacteria</taxon>
        <taxon>Bacillati</taxon>
        <taxon>Actinomycetota</taxon>
        <taxon>Actinomycetes</taxon>
        <taxon>Mycobacteriales</taxon>
        <taxon>Hoyosellaceae</taxon>
        <taxon>Hoyosella</taxon>
    </lineage>
</organism>
<dbReference type="Proteomes" id="UP000567922">
    <property type="component" value="Unassembled WGS sequence"/>
</dbReference>